<comment type="caution">
    <text evidence="8">The sequence shown here is derived from an EMBL/GenBank/DDBJ whole genome shotgun (WGS) entry which is preliminary data.</text>
</comment>
<evidence type="ECO:0000256" key="2">
    <source>
        <dbReference type="ARBA" id="ARBA00022448"/>
    </source>
</evidence>
<dbReference type="PANTHER" id="PTHR43549">
    <property type="entry name" value="MULTIDRUG RESISTANCE PROTEIN YPNP-RELATED"/>
    <property type="match status" value="1"/>
</dbReference>
<dbReference type="InterPro" id="IPR052031">
    <property type="entry name" value="Membrane_Transporter-Flippase"/>
</dbReference>
<organism evidence="8">
    <name type="scientific">bioreactor metagenome</name>
    <dbReference type="NCBI Taxonomy" id="1076179"/>
    <lineage>
        <taxon>unclassified sequences</taxon>
        <taxon>metagenomes</taxon>
        <taxon>ecological metagenomes</taxon>
    </lineage>
</organism>
<gene>
    <name evidence="8" type="ORF">SDC9_183738</name>
</gene>
<evidence type="ECO:0000256" key="7">
    <source>
        <dbReference type="SAM" id="Phobius"/>
    </source>
</evidence>
<evidence type="ECO:0000256" key="3">
    <source>
        <dbReference type="ARBA" id="ARBA00022475"/>
    </source>
</evidence>
<feature type="transmembrane region" description="Helical" evidence="7">
    <location>
        <begin position="90"/>
        <end position="111"/>
    </location>
</feature>
<dbReference type="AlphaFoldDB" id="A0A645HDM7"/>
<feature type="transmembrane region" description="Helical" evidence="7">
    <location>
        <begin position="58"/>
        <end position="78"/>
    </location>
</feature>
<dbReference type="GO" id="GO:0005886">
    <property type="term" value="C:plasma membrane"/>
    <property type="evidence" value="ECO:0007669"/>
    <property type="project" value="UniProtKB-SubCell"/>
</dbReference>
<keyword evidence="2" id="KW-0813">Transport</keyword>
<keyword evidence="6 7" id="KW-0472">Membrane</keyword>
<protein>
    <recommendedName>
        <fullName evidence="9">MATE efflux family protein</fullName>
    </recommendedName>
</protein>
<reference evidence="8" key="1">
    <citation type="submission" date="2019-08" db="EMBL/GenBank/DDBJ databases">
        <authorList>
            <person name="Kucharzyk K."/>
            <person name="Murdoch R.W."/>
            <person name="Higgins S."/>
            <person name="Loffler F."/>
        </authorList>
    </citation>
    <scope>NUCLEOTIDE SEQUENCE</scope>
</reference>
<evidence type="ECO:0008006" key="9">
    <source>
        <dbReference type="Google" id="ProtNLM"/>
    </source>
</evidence>
<dbReference type="InterPro" id="IPR002528">
    <property type="entry name" value="MATE_fam"/>
</dbReference>
<dbReference type="EMBL" id="VSSQ01090244">
    <property type="protein sequence ID" value="MPN36229.1"/>
    <property type="molecule type" value="Genomic_DNA"/>
</dbReference>
<keyword evidence="4 7" id="KW-0812">Transmembrane</keyword>
<dbReference type="PANTHER" id="PTHR43549:SF3">
    <property type="entry name" value="MULTIDRUG RESISTANCE PROTEIN YPNP-RELATED"/>
    <property type="match status" value="1"/>
</dbReference>
<evidence type="ECO:0000256" key="1">
    <source>
        <dbReference type="ARBA" id="ARBA00004651"/>
    </source>
</evidence>
<keyword evidence="5 7" id="KW-1133">Transmembrane helix</keyword>
<comment type="subcellular location">
    <subcellularLocation>
        <location evidence="1">Cell membrane</location>
        <topology evidence="1">Multi-pass membrane protein</topology>
    </subcellularLocation>
</comment>
<keyword evidence="3" id="KW-1003">Cell membrane</keyword>
<evidence type="ECO:0000313" key="8">
    <source>
        <dbReference type="EMBL" id="MPN36229.1"/>
    </source>
</evidence>
<evidence type="ECO:0000256" key="4">
    <source>
        <dbReference type="ARBA" id="ARBA00022692"/>
    </source>
</evidence>
<evidence type="ECO:0000256" key="5">
    <source>
        <dbReference type="ARBA" id="ARBA00022989"/>
    </source>
</evidence>
<evidence type="ECO:0000256" key="6">
    <source>
        <dbReference type="ARBA" id="ARBA00023136"/>
    </source>
</evidence>
<feature type="transmembrane region" description="Helical" evidence="7">
    <location>
        <begin position="31"/>
        <end position="51"/>
    </location>
</feature>
<proteinExistence type="predicted"/>
<accession>A0A645HDM7</accession>
<dbReference type="Pfam" id="PF01554">
    <property type="entry name" value="MatE"/>
    <property type="match status" value="1"/>
</dbReference>
<name>A0A645HDM7_9ZZZZ</name>
<sequence length="131" mass="14830">MGALFWLFNSPLLRVYLPSDPQAVLLGTQRLFIITSLYFFMGFIDVLVGSMRGMGTSLAPMIVVLVGACGLRILWIYTAFAAHRTLEVLYMAYPASWVVTFLIELVFYFLVYRKLVRQSRKTEDGTGSSQN</sequence>